<protein>
    <submittedName>
        <fullName evidence="2">LPS biosynthesis-related transferase</fullName>
    </submittedName>
</protein>
<dbReference type="GO" id="GO:0016757">
    <property type="term" value="F:glycosyltransferase activity"/>
    <property type="evidence" value="ECO:0007669"/>
    <property type="project" value="InterPro"/>
</dbReference>
<name>A0A512B7S1_9BACT</name>
<keyword evidence="3" id="KW-1185">Reference proteome</keyword>
<keyword evidence="2" id="KW-0808">Transferase</keyword>
<gene>
    <name evidence="2" type="ORF">SAE01_04960</name>
</gene>
<proteinExistence type="predicted"/>
<dbReference type="OrthoDB" id="9794513at2"/>
<dbReference type="Pfam" id="PF00534">
    <property type="entry name" value="Glycos_transf_1"/>
    <property type="match status" value="1"/>
</dbReference>
<dbReference type="InterPro" id="IPR001296">
    <property type="entry name" value="Glyco_trans_1"/>
</dbReference>
<dbReference type="InterPro" id="IPR050194">
    <property type="entry name" value="Glycosyltransferase_grp1"/>
</dbReference>
<dbReference type="PANTHER" id="PTHR45947">
    <property type="entry name" value="SULFOQUINOVOSYL TRANSFERASE SQD2"/>
    <property type="match status" value="1"/>
</dbReference>
<feature type="domain" description="Glycosyl transferase family 1" evidence="1">
    <location>
        <begin position="199"/>
        <end position="289"/>
    </location>
</feature>
<accession>A0A512B7S1</accession>
<comment type="caution">
    <text evidence="2">The sequence shown here is derived from an EMBL/GenBank/DDBJ whole genome shotgun (WGS) entry which is preliminary data.</text>
</comment>
<dbReference type="AlphaFoldDB" id="A0A512B7S1"/>
<dbReference type="PANTHER" id="PTHR45947:SF3">
    <property type="entry name" value="SULFOQUINOVOSYL TRANSFERASE SQD2"/>
    <property type="match status" value="1"/>
</dbReference>
<organism evidence="2 3">
    <name type="scientific">Segetibacter aerophilus</name>
    <dbReference type="NCBI Taxonomy" id="670293"/>
    <lineage>
        <taxon>Bacteria</taxon>
        <taxon>Pseudomonadati</taxon>
        <taxon>Bacteroidota</taxon>
        <taxon>Chitinophagia</taxon>
        <taxon>Chitinophagales</taxon>
        <taxon>Chitinophagaceae</taxon>
        <taxon>Segetibacter</taxon>
    </lineage>
</organism>
<dbReference type="Gene3D" id="3.40.50.2000">
    <property type="entry name" value="Glycogen Phosphorylase B"/>
    <property type="match status" value="1"/>
</dbReference>
<dbReference type="SUPFAM" id="SSF53756">
    <property type="entry name" value="UDP-Glycosyltransferase/glycogen phosphorylase"/>
    <property type="match status" value="1"/>
</dbReference>
<dbReference type="EMBL" id="BJYT01000001">
    <property type="protein sequence ID" value="GEO08000.1"/>
    <property type="molecule type" value="Genomic_DNA"/>
</dbReference>
<dbReference type="RefSeq" id="WP_147201940.1">
    <property type="nucleotide sequence ID" value="NZ_BJYT01000001.1"/>
</dbReference>
<evidence type="ECO:0000313" key="2">
    <source>
        <dbReference type="EMBL" id="GEO08000.1"/>
    </source>
</evidence>
<sequence>MKPLRVLTWHIHGSYLYYLTQTSCTFYLPKKNSTEEGYGGRTPSFPWGDNVIDVPAEDVKNIEFDCILFQSKKNYLEDQYTILSEEQRALPKIYLEHDPPREVPTDTKHVVDDANMLLVHVTHFNNLMWDNNQTPSTVIDHGVIVDKQVQYTGELNKGIVVINGIVKRGRRLGYDVFRKVSEKIPLDIVGMFSEDAGGLGEINNRELSSFIAKYRFFFNPIRYTSLGLSVCEAMMTGVPVVGLATTEMVVTVKNDYSGYVHTDVDFLIEKMQMLLDDHEKAMELGRGAQAYANERFNIERFKQDWLNTFEKVISQASAKKNRLYRVA</sequence>
<evidence type="ECO:0000259" key="1">
    <source>
        <dbReference type="Pfam" id="PF00534"/>
    </source>
</evidence>
<reference evidence="2 3" key="1">
    <citation type="submission" date="2019-07" db="EMBL/GenBank/DDBJ databases">
        <title>Whole genome shotgun sequence of Segetibacter aerophilus NBRC 106135.</title>
        <authorList>
            <person name="Hosoyama A."/>
            <person name="Uohara A."/>
            <person name="Ohji S."/>
            <person name="Ichikawa N."/>
        </authorList>
    </citation>
    <scope>NUCLEOTIDE SEQUENCE [LARGE SCALE GENOMIC DNA]</scope>
    <source>
        <strain evidence="2 3">NBRC 106135</strain>
    </source>
</reference>
<evidence type="ECO:0000313" key="3">
    <source>
        <dbReference type="Proteomes" id="UP000321513"/>
    </source>
</evidence>
<dbReference type="Proteomes" id="UP000321513">
    <property type="component" value="Unassembled WGS sequence"/>
</dbReference>